<sequence>MPKQYFPKRSKKNTRRKVYPKMSFHKRVLSVVNKQRELKVAKLEGSLNILGDITGASILQVMPSIPQAGNTGAGGASQEFYRDGNSITLKKIVIRGWITQKVSADAARTRWVVRHMILRQRSADADDVLANTGADFQSGQLLENSTAFIGDIPSLQTPINKSAFVSRYDKRHYLSSPTLNQATSEVPADQLNSFKMIQKTLTFGNGKKLHFGTGGNIDAQNFPYFMTLGAATVDGIPADAGLTFNYTATAYFFDS</sequence>
<reference evidence="1 2" key="1">
    <citation type="submission" date="2018-07" db="EMBL/GenBank/DDBJ databases">
        <title>Uncovering a Universe of Circular DNA Viruses in Animal Metagenomes.</title>
        <authorList>
            <person name="Tisza M."/>
            <person name="Buck C."/>
            <person name="Pastrana D."/>
            <person name="Welch N."/>
            <person name="Peretti A."/>
        </authorList>
    </citation>
    <scope>NUCLEOTIDE SEQUENCE [LARGE SCALE GENOMIC DNA]</scope>
    <source>
        <strain evidence="1">Ctbb692</strain>
    </source>
</reference>
<evidence type="ECO:0000313" key="2">
    <source>
        <dbReference type="Proteomes" id="UP000274305"/>
    </source>
</evidence>
<dbReference type="EMBL" id="MH649188">
    <property type="protein sequence ID" value="AXQ66408.1"/>
    <property type="molecule type" value="Genomic_DNA"/>
</dbReference>
<keyword evidence="2" id="KW-1185">Reference proteome</keyword>
<keyword evidence="1" id="KW-0167">Capsid protein</keyword>
<protein>
    <submittedName>
        <fullName evidence="1">Coat protein</fullName>
    </submittedName>
</protein>
<dbReference type="Proteomes" id="UP000274305">
    <property type="component" value="Segment"/>
</dbReference>
<dbReference type="GO" id="GO:0019028">
    <property type="term" value="C:viral capsid"/>
    <property type="evidence" value="ECO:0007669"/>
    <property type="project" value="UniProtKB-KW"/>
</dbReference>
<dbReference type="InterPro" id="IPR029053">
    <property type="entry name" value="Viral_coat"/>
</dbReference>
<dbReference type="Gene3D" id="2.60.120.20">
    <property type="match status" value="1"/>
</dbReference>
<evidence type="ECO:0000313" key="1">
    <source>
        <dbReference type="EMBL" id="AXQ66408.1"/>
    </source>
</evidence>
<name>A0A385E6N2_9VIRU</name>
<accession>A0A385E6N2</accession>
<proteinExistence type="predicted"/>
<keyword evidence="1" id="KW-0946">Virion</keyword>
<organism evidence="1 2">
    <name type="scientific">Cressdnaviricota sp</name>
    <dbReference type="NCBI Taxonomy" id="2748378"/>
    <lineage>
        <taxon>Viruses</taxon>
        <taxon>Monodnaviria</taxon>
        <taxon>Shotokuvirae</taxon>
        <taxon>Cressdnaviricota</taxon>
    </lineage>
</organism>